<organism evidence="9">
    <name type="scientific">Xenopsylla cheopis</name>
    <name type="common">Oriental rat flea</name>
    <name type="synonym">Pulex cheopis</name>
    <dbReference type="NCBI Taxonomy" id="163159"/>
    <lineage>
        <taxon>Eukaryota</taxon>
        <taxon>Metazoa</taxon>
        <taxon>Ecdysozoa</taxon>
        <taxon>Arthropoda</taxon>
        <taxon>Hexapoda</taxon>
        <taxon>Insecta</taxon>
        <taxon>Pterygota</taxon>
        <taxon>Neoptera</taxon>
        <taxon>Endopterygota</taxon>
        <taxon>Siphonaptera</taxon>
        <taxon>Pulicidae</taxon>
        <taxon>Xenopsyllinae</taxon>
        <taxon>Xenopsylla</taxon>
    </lineage>
</organism>
<keyword evidence="7" id="KW-0325">Glycoprotein</keyword>
<dbReference type="GO" id="GO:0005576">
    <property type="term" value="C:extracellular region"/>
    <property type="evidence" value="ECO:0007669"/>
    <property type="project" value="UniProtKB-SubCell"/>
</dbReference>
<accession>A0A6M2DZL1</accession>
<dbReference type="PANTHER" id="PTHR10009:SF14">
    <property type="entry name" value="PROTEIN YELLOW"/>
    <property type="match status" value="1"/>
</dbReference>
<reference evidence="9" key="1">
    <citation type="submission" date="2020-03" db="EMBL/GenBank/DDBJ databases">
        <title>Transcriptomic Profiling of the Digestive Tract of the Rat Flea, Xenopsylla cheopis, Following Blood Feeding and Infection with Yersinia pestis.</title>
        <authorList>
            <person name="Bland D.M."/>
            <person name="Martens C.A."/>
            <person name="Virtaneva K."/>
            <person name="Kanakabandi K."/>
            <person name="Long D."/>
            <person name="Rosenke R."/>
            <person name="Saturday G.A."/>
            <person name="Hoyt F.H."/>
            <person name="Bruno D.P."/>
            <person name="Ribeiro J.M.C."/>
            <person name="Hinnebusch J."/>
        </authorList>
    </citation>
    <scope>NUCLEOTIDE SEQUENCE</scope>
</reference>
<comment type="similarity">
    <text evidence="3">Belongs to the major royal jelly protein family.</text>
</comment>
<sequence>MMSITKAHYILAFLFVLKLGQSTRVLRERFSWRSLDFAYPGNEERQRALRSGQFIPENALPVGIETWGDKMFVTVPRWREGIPATLTTISLHSNEKSPALEPYPDWSTNKQGDCLRGLTTAYRIKVDECDRLWVLDTGTVGIGNTTVNVCPYALNIFDLRTNRRIRRTPFRPEDTNQNTFIANIAIDMGTSCEDTFAYMSDELGYGLIVYSWAKDKTWRFEHSFFMPDPLKGDFNVAGLNFQWGEEGIFGLALSPIMSDGYKTLFFGPLASEREFAVSTKILRDEKRVEDSYHDFQVLEERETLGHVTAKVMDDNGLMLYNLIDRNAIGCWHSSSPYQKHNHALVDKDDVGLVFPSDVKIDKGGIAWVMSDRMPVFLLSELDYQDINFRIYWAPVHELVKGTVCEVDSTRNSIFYEPIFYKQPIIYKPVPNQASTPAAFWWHSLYY</sequence>
<feature type="chain" id="PRO_5026705754" description="Protein yellow" evidence="8">
    <location>
        <begin position="23"/>
        <end position="446"/>
    </location>
</feature>
<evidence type="ECO:0000256" key="7">
    <source>
        <dbReference type="ARBA" id="ARBA00023180"/>
    </source>
</evidence>
<dbReference type="EMBL" id="GIIL01006321">
    <property type="protein sequence ID" value="NOV50047.1"/>
    <property type="molecule type" value="Transcribed_RNA"/>
</dbReference>
<keyword evidence="6 8" id="KW-0732">Signal</keyword>
<dbReference type="InterPro" id="IPR011042">
    <property type="entry name" value="6-blade_b-propeller_TolB-like"/>
</dbReference>
<evidence type="ECO:0000256" key="1">
    <source>
        <dbReference type="ARBA" id="ARBA00002855"/>
    </source>
</evidence>
<evidence type="ECO:0000256" key="4">
    <source>
        <dbReference type="ARBA" id="ARBA00014360"/>
    </source>
</evidence>
<evidence type="ECO:0000256" key="6">
    <source>
        <dbReference type="ARBA" id="ARBA00022729"/>
    </source>
</evidence>
<proteinExistence type="inferred from homology"/>
<dbReference type="PRINTS" id="PR01366">
    <property type="entry name" value="ROYALJELLY"/>
</dbReference>
<comment type="subcellular location">
    <subcellularLocation>
        <location evidence="2">Secreted</location>
    </subcellularLocation>
</comment>
<feature type="signal peptide" evidence="8">
    <location>
        <begin position="1"/>
        <end position="22"/>
    </location>
</feature>
<evidence type="ECO:0000256" key="2">
    <source>
        <dbReference type="ARBA" id="ARBA00004613"/>
    </source>
</evidence>
<evidence type="ECO:0000256" key="3">
    <source>
        <dbReference type="ARBA" id="ARBA00009127"/>
    </source>
</evidence>
<dbReference type="Pfam" id="PF03022">
    <property type="entry name" value="MRJP"/>
    <property type="match status" value="1"/>
</dbReference>
<protein>
    <recommendedName>
        <fullName evidence="4">Protein yellow</fullName>
    </recommendedName>
</protein>
<comment type="function">
    <text evidence="1">Controls the pigmentation pattern of the adult cuticle and larval mouth parts.</text>
</comment>
<evidence type="ECO:0000256" key="8">
    <source>
        <dbReference type="SAM" id="SignalP"/>
    </source>
</evidence>
<evidence type="ECO:0000256" key="5">
    <source>
        <dbReference type="ARBA" id="ARBA00022525"/>
    </source>
</evidence>
<dbReference type="FunFam" id="2.120.10.30:FF:000046">
    <property type="entry name" value="Blast:Protein yellow"/>
    <property type="match status" value="1"/>
</dbReference>
<name>A0A6M2DZL1_XENCH</name>
<dbReference type="AlphaFoldDB" id="A0A6M2DZL1"/>
<keyword evidence="5" id="KW-0964">Secreted</keyword>
<dbReference type="InterPro" id="IPR017996">
    <property type="entry name" value="MRJP/yellow-related"/>
</dbReference>
<dbReference type="Gene3D" id="2.120.10.30">
    <property type="entry name" value="TolB, C-terminal domain"/>
    <property type="match status" value="1"/>
</dbReference>
<dbReference type="PANTHER" id="PTHR10009">
    <property type="entry name" value="PROTEIN YELLOW-RELATED"/>
    <property type="match status" value="1"/>
</dbReference>
<evidence type="ECO:0000313" key="9">
    <source>
        <dbReference type="EMBL" id="NOV50047.1"/>
    </source>
</evidence>